<name>A0ABT2N6B4_9CYAN</name>
<dbReference type="RefSeq" id="WP_261235356.1">
    <property type="nucleotide sequence ID" value="NZ_JAMXFA010000011.1"/>
</dbReference>
<comment type="caution">
    <text evidence="1">The sequence shown here is derived from an EMBL/GenBank/DDBJ whole genome shotgun (WGS) entry which is preliminary data.</text>
</comment>
<protein>
    <submittedName>
        <fullName evidence="1">Uncharacterized protein</fullName>
    </submittedName>
</protein>
<evidence type="ECO:0000313" key="1">
    <source>
        <dbReference type="EMBL" id="MCT7978016.1"/>
    </source>
</evidence>
<dbReference type="EMBL" id="JAMXFA010000011">
    <property type="protein sequence ID" value="MCT7978016.1"/>
    <property type="molecule type" value="Genomic_DNA"/>
</dbReference>
<gene>
    <name evidence="1" type="ORF">NG792_09895</name>
</gene>
<sequence length="104" mass="11893">MQLILRNCISDGILVPDRPTGKSLIDLQLQSLISSSPKKAANNSDLLFAGIFGHIKRETGKEWKEHQTEEEYENAKKIALKKLEEIRKELRKRLGQPNLLDLLE</sequence>
<reference evidence="1 2" key="1">
    <citation type="journal article" date="2022" name="Front. Microbiol.">
        <title>High genomic differentiation and limited gene flow indicate recent cryptic speciation within the genus Laspinema (cyanobacteria).</title>
        <authorList>
            <person name="Stanojkovic A."/>
            <person name="Skoupy S."/>
            <person name="Skaloud P."/>
            <person name="Dvorak P."/>
        </authorList>
    </citation>
    <scope>NUCLEOTIDE SEQUENCE [LARGE SCALE GENOMIC DNA]</scope>
    <source>
        <strain evidence="1 2">D3b</strain>
    </source>
</reference>
<proteinExistence type="predicted"/>
<evidence type="ECO:0000313" key="2">
    <source>
        <dbReference type="Proteomes" id="UP001525961"/>
    </source>
</evidence>
<keyword evidence="2" id="KW-1185">Reference proteome</keyword>
<organism evidence="1 2">
    <name type="scientific">Laspinema olomoucense D3b</name>
    <dbReference type="NCBI Taxonomy" id="2953688"/>
    <lineage>
        <taxon>Bacteria</taxon>
        <taxon>Bacillati</taxon>
        <taxon>Cyanobacteriota</taxon>
        <taxon>Cyanophyceae</taxon>
        <taxon>Oscillatoriophycideae</taxon>
        <taxon>Oscillatoriales</taxon>
        <taxon>Laspinemataceae</taxon>
        <taxon>Laspinema</taxon>
        <taxon>Laspinema olomoucense</taxon>
    </lineage>
</organism>
<dbReference type="Proteomes" id="UP001525961">
    <property type="component" value="Unassembled WGS sequence"/>
</dbReference>
<accession>A0ABT2N6B4</accession>